<organism evidence="2 3">
    <name type="scientific">Pomacea canaliculata</name>
    <name type="common">Golden apple snail</name>
    <dbReference type="NCBI Taxonomy" id="400727"/>
    <lineage>
        <taxon>Eukaryota</taxon>
        <taxon>Metazoa</taxon>
        <taxon>Spiralia</taxon>
        <taxon>Lophotrochozoa</taxon>
        <taxon>Mollusca</taxon>
        <taxon>Gastropoda</taxon>
        <taxon>Caenogastropoda</taxon>
        <taxon>Architaenioglossa</taxon>
        <taxon>Ampullarioidea</taxon>
        <taxon>Ampullariidae</taxon>
        <taxon>Pomacea</taxon>
    </lineage>
</organism>
<keyword evidence="3" id="KW-1185">Reference proteome</keyword>
<evidence type="ECO:0000313" key="3">
    <source>
        <dbReference type="Proteomes" id="UP000245119"/>
    </source>
</evidence>
<feature type="region of interest" description="Disordered" evidence="1">
    <location>
        <begin position="1"/>
        <end position="23"/>
    </location>
</feature>
<sequence>MNSPEIEEREMEEDSGPESKYPPVHQVMRTEFNFLLRQLCKRRTPQEHLWHWRPSHHLPHLSKHSQQLTDCDVLLAFTAVHWLIGQPVIVVRCQGFLADDTTSRATVTSENPGSLLLKR</sequence>
<accession>A0A2T7NNY1</accession>
<dbReference type="EMBL" id="PZQS01000010">
    <property type="protein sequence ID" value="PVD22877.1"/>
    <property type="molecule type" value="Genomic_DNA"/>
</dbReference>
<dbReference type="Proteomes" id="UP000245119">
    <property type="component" value="Linkage Group LG10"/>
</dbReference>
<name>A0A2T7NNY1_POMCA</name>
<comment type="caution">
    <text evidence="2">The sequence shown here is derived from an EMBL/GenBank/DDBJ whole genome shotgun (WGS) entry which is preliminary data.</text>
</comment>
<protein>
    <submittedName>
        <fullName evidence="2">Uncharacterized protein</fullName>
    </submittedName>
</protein>
<dbReference type="AlphaFoldDB" id="A0A2T7NNY1"/>
<gene>
    <name evidence="2" type="ORF">C0Q70_16136</name>
</gene>
<reference evidence="2 3" key="1">
    <citation type="submission" date="2018-04" db="EMBL/GenBank/DDBJ databases">
        <title>The genome of golden apple snail Pomacea canaliculata provides insight into stress tolerance and invasive adaptation.</title>
        <authorList>
            <person name="Liu C."/>
            <person name="Liu B."/>
            <person name="Ren Y."/>
            <person name="Zhang Y."/>
            <person name="Wang H."/>
            <person name="Li S."/>
            <person name="Jiang F."/>
            <person name="Yin L."/>
            <person name="Zhang G."/>
            <person name="Qian W."/>
            <person name="Fan W."/>
        </authorList>
    </citation>
    <scope>NUCLEOTIDE SEQUENCE [LARGE SCALE GENOMIC DNA]</scope>
    <source>
        <strain evidence="2">SZHN2017</strain>
        <tissue evidence="2">Muscle</tissue>
    </source>
</reference>
<evidence type="ECO:0000313" key="2">
    <source>
        <dbReference type="EMBL" id="PVD22877.1"/>
    </source>
</evidence>
<evidence type="ECO:0000256" key="1">
    <source>
        <dbReference type="SAM" id="MobiDB-lite"/>
    </source>
</evidence>
<feature type="compositionally biased region" description="Acidic residues" evidence="1">
    <location>
        <begin position="1"/>
        <end position="16"/>
    </location>
</feature>
<proteinExistence type="predicted"/>